<protein>
    <recommendedName>
        <fullName evidence="3">Insertion element protein</fullName>
    </recommendedName>
</protein>
<name>A0ABV7ZQV4_9CORY</name>
<dbReference type="RefSeq" id="WP_048739741.1">
    <property type="nucleotide sequence ID" value="NZ_CP047211.1"/>
</dbReference>
<accession>A0ABV7ZQV4</accession>
<comment type="caution">
    <text evidence="1">The sequence shown here is derived from an EMBL/GenBank/DDBJ whole genome shotgun (WGS) entry which is preliminary data.</text>
</comment>
<gene>
    <name evidence="1" type="ORF">ACFORJ_10245</name>
</gene>
<dbReference type="Proteomes" id="UP001595751">
    <property type="component" value="Unassembled WGS sequence"/>
</dbReference>
<organism evidence="1 2">
    <name type="scientific">Corynebacterium hansenii</name>
    <dbReference type="NCBI Taxonomy" id="394964"/>
    <lineage>
        <taxon>Bacteria</taxon>
        <taxon>Bacillati</taxon>
        <taxon>Actinomycetota</taxon>
        <taxon>Actinomycetes</taxon>
        <taxon>Mycobacteriales</taxon>
        <taxon>Corynebacteriaceae</taxon>
        <taxon>Corynebacterium</taxon>
    </lineage>
</organism>
<proteinExistence type="predicted"/>
<evidence type="ECO:0000313" key="1">
    <source>
        <dbReference type="EMBL" id="MFC3850540.1"/>
    </source>
</evidence>
<evidence type="ECO:0000313" key="2">
    <source>
        <dbReference type="Proteomes" id="UP001595751"/>
    </source>
</evidence>
<sequence>MIPGRTAHPNPNRAAIMHCPYCGGERLWPDAETDYAWRCGECCRVFTVKLHGHTERGVA</sequence>
<dbReference type="EMBL" id="JBHRZN010000003">
    <property type="protein sequence ID" value="MFC3850540.1"/>
    <property type="molecule type" value="Genomic_DNA"/>
</dbReference>
<reference evidence="2" key="1">
    <citation type="journal article" date="2019" name="Int. J. Syst. Evol. Microbiol.">
        <title>The Global Catalogue of Microorganisms (GCM) 10K type strain sequencing project: providing services to taxonomists for standard genome sequencing and annotation.</title>
        <authorList>
            <consortium name="The Broad Institute Genomics Platform"/>
            <consortium name="The Broad Institute Genome Sequencing Center for Infectious Disease"/>
            <person name="Wu L."/>
            <person name="Ma J."/>
        </authorList>
    </citation>
    <scope>NUCLEOTIDE SEQUENCE [LARGE SCALE GENOMIC DNA]</scope>
    <source>
        <strain evidence="2">CCUG 53252</strain>
    </source>
</reference>
<keyword evidence="2" id="KW-1185">Reference proteome</keyword>
<evidence type="ECO:0008006" key="3">
    <source>
        <dbReference type="Google" id="ProtNLM"/>
    </source>
</evidence>